<sequence>MYHIKPDKRSQRSATLICQGFNKCIAKNHNLNQITISQIIHEATIGRATFYRLFDSKRDVLAYECDLLFKQAAIKSKSSNNSSTRDLFLYCAELCIKNHLLFEAIIKSHQAQIIYNTLMNRLSLIRKHFRIANNVSDAQMDYFLSDLTHLIISTLSTWIRHGEKESAQDLISNAAVIIGIIYRSIK</sequence>
<dbReference type="InterPro" id="IPR009057">
    <property type="entry name" value="Homeodomain-like_sf"/>
</dbReference>
<dbReference type="RefSeq" id="WP_133441252.1">
    <property type="nucleotide sequence ID" value="NZ_CP034726.1"/>
</dbReference>
<organism evidence="1 2">
    <name type="scientific">Acetilactobacillus jinshanensis</name>
    <dbReference type="NCBI Taxonomy" id="1720083"/>
    <lineage>
        <taxon>Bacteria</taxon>
        <taxon>Bacillati</taxon>
        <taxon>Bacillota</taxon>
        <taxon>Bacilli</taxon>
        <taxon>Lactobacillales</taxon>
        <taxon>Lactobacillaceae</taxon>
        <taxon>Acetilactobacillus</taxon>
    </lineage>
</organism>
<dbReference type="Gene3D" id="1.10.357.10">
    <property type="entry name" value="Tetracycline Repressor, domain 2"/>
    <property type="match status" value="1"/>
</dbReference>
<dbReference type="SUPFAM" id="SSF46689">
    <property type="entry name" value="Homeodomain-like"/>
    <property type="match status" value="1"/>
</dbReference>
<dbReference type="KEGG" id="lji:ELX58_00575"/>
<gene>
    <name evidence="1" type="ORF">ELX58_00575</name>
</gene>
<keyword evidence="2" id="KW-1185">Reference proteome</keyword>
<dbReference type="Proteomes" id="UP000294321">
    <property type="component" value="Chromosome"/>
</dbReference>
<evidence type="ECO:0000313" key="2">
    <source>
        <dbReference type="Proteomes" id="UP000294321"/>
    </source>
</evidence>
<evidence type="ECO:0000313" key="1">
    <source>
        <dbReference type="EMBL" id="QBP17707.1"/>
    </source>
</evidence>
<dbReference type="AlphaFoldDB" id="A0A4P6ZJQ1"/>
<reference evidence="2" key="1">
    <citation type="submission" date="2018-12" db="EMBL/GenBank/DDBJ databases">
        <title>A new species of lactobacillus.</title>
        <authorList>
            <person name="Jian Y."/>
            <person name="Xin L."/>
            <person name="Hong Z.J."/>
            <person name="Ming L.Z."/>
            <person name="Hong X.Z."/>
        </authorList>
    </citation>
    <scope>NUCLEOTIDE SEQUENCE [LARGE SCALE GENOMIC DNA]</scope>
    <source>
        <strain evidence="2">HSLZ-75</strain>
    </source>
</reference>
<dbReference type="EMBL" id="CP034726">
    <property type="protein sequence ID" value="QBP17707.1"/>
    <property type="molecule type" value="Genomic_DNA"/>
</dbReference>
<name>A0A4P6ZJQ1_9LACO</name>
<protein>
    <submittedName>
        <fullName evidence="1">TetR family transcriptional regulator</fullName>
    </submittedName>
</protein>
<dbReference type="OrthoDB" id="9810250at2"/>
<proteinExistence type="predicted"/>
<accession>A0A4P6ZJQ1</accession>